<evidence type="ECO:0000313" key="2">
    <source>
        <dbReference type="EMBL" id="KAK1767854.1"/>
    </source>
</evidence>
<dbReference type="RefSeq" id="XP_060284067.1">
    <property type="nucleotide sequence ID" value="XM_060424574.1"/>
</dbReference>
<feature type="domain" description="DUF3669" evidence="1">
    <location>
        <begin position="78"/>
        <end position="142"/>
    </location>
</feature>
<keyword evidence="3" id="KW-1185">Reference proteome</keyword>
<proteinExistence type="predicted"/>
<dbReference type="PANTHER" id="PTHR40780">
    <property type="entry name" value="DUF3669 DOMAIN-CONTAINING PROTEIN"/>
    <property type="match status" value="1"/>
</dbReference>
<evidence type="ECO:0000313" key="3">
    <source>
        <dbReference type="Proteomes" id="UP001244011"/>
    </source>
</evidence>
<dbReference type="Pfam" id="PF12417">
    <property type="entry name" value="DUF3669"/>
    <property type="match status" value="1"/>
</dbReference>
<gene>
    <name evidence="2" type="ORF">QBC33DRAFT_450678</name>
</gene>
<dbReference type="AlphaFoldDB" id="A0AAJ0C346"/>
<name>A0AAJ0C346_9PEZI</name>
<protein>
    <submittedName>
        <fullName evidence="2">Zinc finger protein-domain-containing protein</fullName>
    </submittedName>
</protein>
<dbReference type="GeneID" id="85307761"/>
<evidence type="ECO:0000259" key="1">
    <source>
        <dbReference type="Pfam" id="PF12417"/>
    </source>
</evidence>
<sequence length="170" mass="19159">NFPPHINQIEELGLPAEEYAIAMADALAFLHWAPKVDANDVEFVITRPHPPNQSRSALDSRPGIGSREFTSAFGLHAMWILDFDCCRELSMDESGIEQAAKSFWRNDPYYPRPGSSSAQDQELWHVFKTRFLHASGLILKEEDEAVRQLPGRLVARIIETRGTWTNGLGP</sequence>
<dbReference type="EMBL" id="MU839007">
    <property type="protein sequence ID" value="KAK1767854.1"/>
    <property type="molecule type" value="Genomic_DNA"/>
</dbReference>
<comment type="caution">
    <text evidence="2">The sequence shown here is derived from an EMBL/GenBank/DDBJ whole genome shotgun (WGS) entry which is preliminary data.</text>
</comment>
<organism evidence="2 3">
    <name type="scientific">Phialemonium atrogriseum</name>
    <dbReference type="NCBI Taxonomy" id="1093897"/>
    <lineage>
        <taxon>Eukaryota</taxon>
        <taxon>Fungi</taxon>
        <taxon>Dikarya</taxon>
        <taxon>Ascomycota</taxon>
        <taxon>Pezizomycotina</taxon>
        <taxon>Sordariomycetes</taxon>
        <taxon>Sordariomycetidae</taxon>
        <taxon>Cephalothecales</taxon>
        <taxon>Cephalothecaceae</taxon>
        <taxon>Phialemonium</taxon>
    </lineage>
</organism>
<reference evidence="2" key="1">
    <citation type="submission" date="2023-06" db="EMBL/GenBank/DDBJ databases">
        <title>Genome-scale phylogeny and comparative genomics of the fungal order Sordariales.</title>
        <authorList>
            <consortium name="Lawrence Berkeley National Laboratory"/>
            <person name="Hensen N."/>
            <person name="Bonometti L."/>
            <person name="Westerberg I."/>
            <person name="Brannstrom I.O."/>
            <person name="Guillou S."/>
            <person name="Cros-Aarteil S."/>
            <person name="Calhoun S."/>
            <person name="Haridas S."/>
            <person name="Kuo A."/>
            <person name="Mondo S."/>
            <person name="Pangilinan J."/>
            <person name="Riley R."/>
            <person name="Labutti K."/>
            <person name="Andreopoulos B."/>
            <person name="Lipzen A."/>
            <person name="Chen C."/>
            <person name="Yanf M."/>
            <person name="Daum C."/>
            <person name="Ng V."/>
            <person name="Clum A."/>
            <person name="Steindorff A."/>
            <person name="Ohm R."/>
            <person name="Martin F."/>
            <person name="Silar P."/>
            <person name="Natvig D."/>
            <person name="Lalanne C."/>
            <person name="Gautier V."/>
            <person name="Ament-Velasquez S.L."/>
            <person name="Kruys A."/>
            <person name="Hutchinson M.I."/>
            <person name="Powell A.J."/>
            <person name="Barry K."/>
            <person name="Miller A.N."/>
            <person name="Grigoriev I.V."/>
            <person name="Debuchy R."/>
            <person name="Gladieux P."/>
            <person name="Thoren M.H."/>
            <person name="Johannesson H."/>
        </authorList>
    </citation>
    <scope>NUCLEOTIDE SEQUENCE</scope>
    <source>
        <strain evidence="2">8032-3</strain>
    </source>
</reference>
<dbReference type="PANTHER" id="PTHR40780:SF3">
    <property type="entry name" value="DUF3669 DOMAIN-CONTAINING PROTEIN"/>
    <property type="match status" value="1"/>
</dbReference>
<feature type="non-terminal residue" evidence="2">
    <location>
        <position position="1"/>
    </location>
</feature>
<dbReference type="InterPro" id="IPR022137">
    <property type="entry name" value="Znf_prot_DUF3669"/>
</dbReference>
<dbReference type="Proteomes" id="UP001244011">
    <property type="component" value="Unassembled WGS sequence"/>
</dbReference>
<accession>A0AAJ0C346</accession>